<sequence length="101" mass="11343">MRDQQRLSAEESEGLALLYSLQWAVSLNLSRVFLEGDCRVITDYLNGGQNAYWLANKAADLLAKKASSSYIVMDDIWMDSPPSFLYDQLVCDNINVTEAMA</sequence>
<dbReference type="PANTHER" id="PTHR47074:SF11">
    <property type="entry name" value="REVERSE TRANSCRIPTASE-LIKE PROTEIN"/>
    <property type="match status" value="1"/>
</dbReference>
<dbReference type="GO" id="GO:0004523">
    <property type="term" value="F:RNA-DNA hybrid ribonuclease activity"/>
    <property type="evidence" value="ECO:0007669"/>
    <property type="project" value="InterPro"/>
</dbReference>
<name>A0A200QUZ2_MACCD</name>
<reference evidence="2 3" key="1">
    <citation type="journal article" date="2017" name="Mol. Plant">
        <title>The Genome of Medicinal Plant Macleaya cordata Provides New Insights into Benzylisoquinoline Alkaloids Metabolism.</title>
        <authorList>
            <person name="Liu X."/>
            <person name="Liu Y."/>
            <person name="Huang P."/>
            <person name="Ma Y."/>
            <person name="Qing Z."/>
            <person name="Tang Q."/>
            <person name="Cao H."/>
            <person name="Cheng P."/>
            <person name="Zheng Y."/>
            <person name="Yuan Z."/>
            <person name="Zhou Y."/>
            <person name="Liu J."/>
            <person name="Tang Z."/>
            <person name="Zhuo Y."/>
            <person name="Zhang Y."/>
            <person name="Yu L."/>
            <person name="Huang J."/>
            <person name="Yang P."/>
            <person name="Peng Q."/>
            <person name="Zhang J."/>
            <person name="Jiang W."/>
            <person name="Zhang Z."/>
            <person name="Lin K."/>
            <person name="Ro D.K."/>
            <person name="Chen X."/>
            <person name="Xiong X."/>
            <person name="Shang Y."/>
            <person name="Huang S."/>
            <person name="Zeng J."/>
        </authorList>
    </citation>
    <scope>NUCLEOTIDE SEQUENCE [LARGE SCALE GENOMIC DNA]</scope>
    <source>
        <strain evidence="3">cv. BLH2017</strain>
        <tissue evidence="2">Root</tissue>
    </source>
</reference>
<evidence type="ECO:0000259" key="1">
    <source>
        <dbReference type="Pfam" id="PF13456"/>
    </source>
</evidence>
<dbReference type="InterPro" id="IPR002156">
    <property type="entry name" value="RNaseH_domain"/>
</dbReference>
<keyword evidence="3" id="KW-1185">Reference proteome</keyword>
<protein>
    <recommendedName>
        <fullName evidence="1">RNase H type-1 domain-containing protein</fullName>
    </recommendedName>
</protein>
<accession>A0A200QUZ2</accession>
<dbReference type="InParanoid" id="A0A200QUZ2"/>
<dbReference type="AlphaFoldDB" id="A0A200QUZ2"/>
<dbReference type="GO" id="GO:0003676">
    <property type="term" value="F:nucleic acid binding"/>
    <property type="evidence" value="ECO:0007669"/>
    <property type="project" value="InterPro"/>
</dbReference>
<dbReference type="PANTHER" id="PTHR47074">
    <property type="entry name" value="BNAC02G40300D PROTEIN"/>
    <property type="match status" value="1"/>
</dbReference>
<dbReference type="EMBL" id="MVGT01001059">
    <property type="protein sequence ID" value="OVA14240.1"/>
    <property type="molecule type" value="Genomic_DNA"/>
</dbReference>
<feature type="domain" description="RNase H type-1" evidence="1">
    <location>
        <begin position="4"/>
        <end position="49"/>
    </location>
</feature>
<dbReference type="Pfam" id="PF13456">
    <property type="entry name" value="RVT_3"/>
    <property type="match status" value="1"/>
</dbReference>
<proteinExistence type="predicted"/>
<comment type="caution">
    <text evidence="2">The sequence shown here is derived from an EMBL/GenBank/DDBJ whole genome shotgun (WGS) entry which is preliminary data.</text>
</comment>
<evidence type="ECO:0000313" key="3">
    <source>
        <dbReference type="Proteomes" id="UP000195402"/>
    </source>
</evidence>
<organism evidence="2 3">
    <name type="scientific">Macleaya cordata</name>
    <name type="common">Five-seeded plume-poppy</name>
    <name type="synonym">Bocconia cordata</name>
    <dbReference type="NCBI Taxonomy" id="56857"/>
    <lineage>
        <taxon>Eukaryota</taxon>
        <taxon>Viridiplantae</taxon>
        <taxon>Streptophyta</taxon>
        <taxon>Embryophyta</taxon>
        <taxon>Tracheophyta</taxon>
        <taxon>Spermatophyta</taxon>
        <taxon>Magnoliopsida</taxon>
        <taxon>Ranunculales</taxon>
        <taxon>Papaveraceae</taxon>
        <taxon>Papaveroideae</taxon>
        <taxon>Macleaya</taxon>
    </lineage>
</organism>
<gene>
    <name evidence="2" type="ORF">BVC80_9025g19</name>
</gene>
<dbReference type="Proteomes" id="UP000195402">
    <property type="component" value="Unassembled WGS sequence"/>
</dbReference>
<evidence type="ECO:0000313" key="2">
    <source>
        <dbReference type="EMBL" id="OVA14240.1"/>
    </source>
</evidence>
<dbReference type="InterPro" id="IPR052929">
    <property type="entry name" value="RNase_H-like_EbsB-rel"/>
</dbReference>